<dbReference type="Proteomes" id="UP000825729">
    <property type="component" value="Unassembled WGS sequence"/>
</dbReference>
<comment type="caution">
    <text evidence="2">The sequence shown here is derived from an EMBL/GenBank/DDBJ whole genome shotgun (WGS) entry which is preliminary data.</text>
</comment>
<evidence type="ECO:0000313" key="2">
    <source>
        <dbReference type="EMBL" id="KAG9455227.1"/>
    </source>
</evidence>
<gene>
    <name evidence="2" type="ORF">H6P81_008131</name>
</gene>
<keyword evidence="3" id="KW-1185">Reference proteome</keyword>
<dbReference type="InterPro" id="IPR011990">
    <property type="entry name" value="TPR-like_helical_dom_sf"/>
</dbReference>
<organism evidence="2 3">
    <name type="scientific">Aristolochia fimbriata</name>
    <name type="common">White veined hardy Dutchman's pipe vine</name>
    <dbReference type="NCBI Taxonomy" id="158543"/>
    <lineage>
        <taxon>Eukaryota</taxon>
        <taxon>Viridiplantae</taxon>
        <taxon>Streptophyta</taxon>
        <taxon>Embryophyta</taxon>
        <taxon>Tracheophyta</taxon>
        <taxon>Spermatophyta</taxon>
        <taxon>Magnoliopsida</taxon>
        <taxon>Magnoliidae</taxon>
        <taxon>Piperales</taxon>
        <taxon>Aristolochiaceae</taxon>
        <taxon>Aristolochia</taxon>
    </lineage>
</organism>
<comment type="similarity">
    <text evidence="1">Belongs to the MDM20/NAA25 family.</text>
</comment>
<proteinExistence type="inferred from homology"/>
<evidence type="ECO:0008006" key="4">
    <source>
        <dbReference type="Google" id="ProtNLM"/>
    </source>
</evidence>
<name>A0AAV7F2B6_ARIFI</name>
<accession>A0AAV7F2B6</accession>
<dbReference type="EMBL" id="JAINDJ010000003">
    <property type="protein sequence ID" value="KAG9455227.1"/>
    <property type="molecule type" value="Genomic_DNA"/>
</dbReference>
<dbReference type="Gene3D" id="1.25.40.1040">
    <property type="match status" value="1"/>
</dbReference>
<dbReference type="InterPro" id="IPR019183">
    <property type="entry name" value="NAA25_NatB_aux_su"/>
</dbReference>
<dbReference type="PANTHER" id="PTHR22767:SF3">
    <property type="entry name" value="N-ALPHA-ACETYLTRANSFERASE 25, NATB AUXILIARY SUBUNIT"/>
    <property type="match status" value="1"/>
</dbReference>
<evidence type="ECO:0000256" key="1">
    <source>
        <dbReference type="ARBA" id="ARBA00006298"/>
    </source>
</evidence>
<sequence>MASKFGMAGGIPERRVRPIWDAVDSRQFKAALKLSNALLTKCPNSPYAIALKALIVERLGKQDEAYTLCLSAKDQLLSSDALQIDDLTLNTLQIVFQRLDRLDLATSCYEYACGKFTNNLELMMGLFNCYVREYSYAKQQQTAIKMYKIVGEERFLFWAVCSIQLQVLYGDGAHQLLVLAEGLIKKHMASHSLHEPEGLLVYISVLEKQAKYTDALEVLSGNVGSLISVEGDKLRMQGKLLARACDFAAAAKVFQKVLESSPDDWESFIHYLDCLLEDNSRWSTGVANTVVDLNAHRMSHLLEEEFDSRMGSASCFAQKLQSNNENQNLKGPTLANLEIERRNHIYGKVCDGSKLGETLLEFFSRFGHLSSFASDVEMYVQILTADEKEKLFGEMMKIYASSALSPLSKLGQAISIYKAQALFGSMYKLPISELESLATRMVENYCESLPFSRDLDPQENMHGEELLCLACNILVMLYFRTRELGYLVEAVMVPEFGLTIRRFTWQYKILLVHLYSHLGALPSAYEWYLTLDVKNILLETSSHHILPEMLRSPLWGNLSDLLNDYLKFMEDHLKEAADLTFLAYRHRNYTKVIEFVEFKERLQHSHQLFVASIEAPILQLKQKANNLDETESLLSSLDCGTEIFELNEEQYKYMTFNEDLENRPWWSPSSYTNFLLDPPNDPSHDSEICLKEKLNRAKLEDVKREEKLRKAVERRSLLPRSIYLSIQNASLLKETVETNGPASTMDNKSELKHLLERYAKILGFSFDEAIKVLVDVSKGKKNFKDLGSGAIDWIQFVVFVNAWSLSVHDLGSVAGGVCGLNSWSLVDQLMEKFVAEELGSAQSLSTGAGGTVSALTQIVSEPLSWHVLVIQSCIRSLKPTGKKKKKNVPVDQSQAPVSQAIRYSVETLTSVLEKVQQWLREQMDSAEDGKMDIFLLPLQKRDSEGGPGCILQVLEAASASTTNSEVGEWIYESLQSWSAVNVAKKIINGQGTTLSELHNICVSKLKLLGTLKQLI</sequence>
<evidence type="ECO:0000313" key="3">
    <source>
        <dbReference type="Proteomes" id="UP000825729"/>
    </source>
</evidence>
<protein>
    <recommendedName>
        <fullName evidence="4">Phagocyte signaling-impaired protein</fullName>
    </recommendedName>
</protein>
<dbReference type="Pfam" id="PF09797">
    <property type="entry name" value="NatB_MDM20"/>
    <property type="match status" value="1"/>
</dbReference>
<dbReference type="GO" id="GO:0031416">
    <property type="term" value="C:NatB complex"/>
    <property type="evidence" value="ECO:0007669"/>
    <property type="project" value="TreeGrafter"/>
</dbReference>
<dbReference type="PANTHER" id="PTHR22767">
    <property type="entry name" value="N-TERMINAL ACETYLTRANSFERASE-RELATED"/>
    <property type="match status" value="1"/>
</dbReference>
<reference evidence="2 3" key="1">
    <citation type="submission" date="2021-07" db="EMBL/GenBank/DDBJ databases">
        <title>The Aristolochia fimbriata genome: insights into angiosperm evolution, floral development and chemical biosynthesis.</title>
        <authorList>
            <person name="Jiao Y."/>
        </authorList>
    </citation>
    <scope>NUCLEOTIDE SEQUENCE [LARGE SCALE GENOMIC DNA]</scope>
    <source>
        <strain evidence="2">IBCAS-2021</strain>
        <tissue evidence="2">Leaf</tissue>
    </source>
</reference>
<dbReference type="SUPFAM" id="SSF48452">
    <property type="entry name" value="TPR-like"/>
    <property type="match status" value="1"/>
</dbReference>
<dbReference type="AlphaFoldDB" id="A0AAV7F2B6"/>
<dbReference type="FunFam" id="1.25.40.1040:FF:000007">
    <property type="entry name" value="N-alpha-acetyltransferase 25, NatB auxiliary subunit"/>
    <property type="match status" value="1"/>
</dbReference>